<organism evidence="2 3">
    <name type="scientific">Exaiptasia diaphana</name>
    <name type="common">Tropical sea anemone</name>
    <name type="synonym">Aiptasia pulchella</name>
    <dbReference type="NCBI Taxonomy" id="2652724"/>
    <lineage>
        <taxon>Eukaryota</taxon>
        <taxon>Metazoa</taxon>
        <taxon>Cnidaria</taxon>
        <taxon>Anthozoa</taxon>
        <taxon>Hexacorallia</taxon>
        <taxon>Actiniaria</taxon>
        <taxon>Aiptasiidae</taxon>
        <taxon>Exaiptasia</taxon>
    </lineage>
</organism>
<name>A0A913X1A5_EXADI</name>
<feature type="chain" id="PRO_5037195382" evidence="1">
    <location>
        <begin position="22"/>
        <end position="225"/>
    </location>
</feature>
<evidence type="ECO:0000256" key="1">
    <source>
        <dbReference type="SAM" id="SignalP"/>
    </source>
</evidence>
<dbReference type="EnsemblMetazoa" id="XM_021041694.2">
    <property type="protein sequence ID" value="XP_020897353.1"/>
    <property type="gene ID" value="LOC110236195"/>
</dbReference>
<dbReference type="RefSeq" id="XP_020897353.1">
    <property type="nucleotide sequence ID" value="XM_021041694.2"/>
</dbReference>
<dbReference type="AlphaFoldDB" id="A0A913X1A5"/>
<evidence type="ECO:0000313" key="3">
    <source>
        <dbReference type="Proteomes" id="UP000887567"/>
    </source>
</evidence>
<proteinExistence type="predicted"/>
<sequence>MKDSFQIIKLLILGLASIVVSSPVPGAKKALPPKTAAHCCVDGAVRTGIRQLLPMSRILGRDVMDAAKNLSRKWTMPSTSGSNTNKPIVNLICTDLSKLKCFHEKIRKAKTAYSTLPKTKARDNVIRKLTEIDFQIKDLYAQLHRAQQAISPCGSAQQSVCTMTGPTHTATKRTSQQVAKHLFKVLSDLHGELRAMGVDFKKLRKTCPVASVQPAVGQSKPLPCL</sequence>
<reference evidence="2" key="1">
    <citation type="submission" date="2022-11" db="UniProtKB">
        <authorList>
            <consortium name="EnsemblMetazoa"/>
        </authorList>
    </citation>
    <scope>IDENTIFICATION</scope>
</reference>
<dbReference type="GeneID" id="110236195"/>
<dbReference type="KEGG" id="epa:110236195"/>
<feature type="signal peptide" evidence="1">
    <location>
        <begin position="1"/>
        <end position="21"/>
    </location>
</feature>
<evidence type="ECO:0000313" key="2">
    <source>
        <dbReference type="EnsemblMetazoa" id="XP_020897353.1"/>
    </source>
</evidence>
<keyword evidence="1" id="KW-0732">Signal</keyword>
<dbReference type="Proteomes" id="UP000887567">
    <property type="component" value="Unplaced"/>
</dbReference>
<keyword evidence="3" id="KW-1185">Reference proteome</keyword>
<protein>
    <submittedName>
        <fullName evidence="2">Uncharacterized protein</fullName>
    </submittedName>
</protein>
<accession>A0A913X1A5</accession>